<reference evidence="1 2" key="1">
    <citation type="journal article" date="2023" name="Plants (Basel)">
        <title>Bridging the Gap: Combining Genomics and Transcriptomics Approaches to Understand Stylosanthes scabra, an Orphan Legume from the Brazilian Caatinga.</title>
        <authorList>
            <person name="Ferreira-Neto J.R.C."/>
            <person name="da Silva M.D."/>
            <person name="Binneck E."/>
            <person name="de Melo N.F."/>
            <person name="da Silva R.H."/>
            <person name="de Melo A.L.T.M."/>
            <person name="Pandolfi V."/>
            <person name="Bustamante F.O."/>
            <person name="Brasileiro-Vidal A.C."/>
            <person name="Benko-Iseppon A.M."/>
        </authorList>
    </citation>
    <scope>NUCLEOTIDE SEQUENCE [LARGE SCALE GENOMIC DNA]</scope>
    <source>
        <tissue evidence="1">Leaves</tissue>
    </source>
</reference>
<feature type="non-terminal residue" evidence="1">
    <location>
        <position position="1"/>
    </location>
</feature>
<sequence>KFSPLAEKLNEDNYFTWRYLALLTIESLGMEEHLDPTKVPTQFVTDDTKKISTESDSYRT</sequence>
<evidence type="ECO:0000313" key="1">
    <source>
        <dbReference type="EMBL" id="MED6114082.1"/>
    </source>
</evidence>
<evidence type="ECO:0000313" key="2">
    <source>
        <dbReference type="Proteomes" id="UP001341840"/>
    </source>
</evidence>
<gene>
    <name evidence="1" type="ORF">PIB30_076882</name>
</gene>
<accession>A0ABU6QQH8</accession>
<dbReference type="EMBL" id="JASCZI010001019">
    <property type="protein sequence ID" value="MED6114082.1"/>
    <property type="molecule type" value="Genomic_DNA"/>
</dbReference>
<proteinExistence type="predicted"/>
<comment type="caution">
    <text evidence="1">The sequence shown here is derived from an EMBL/GenBank/DDBJ whole genome shotgun (WGS) entry which is preliminary data.</text>
</comment>
<keyword evidence="2" id="KW-1185">Reference proteome</keyword>
<protein>
    <submittedName>
        <fullName evidence="1">Uncharacterized protein</fullName>
    </submittedName>
</protein>
<name>A0ABU6QQH8_9FABA</name>
<dbReference type="Proteomes" id="UP001341840">
    <property type="component" value="Unassembled WGS sequence"/>
</dbReference>
<organism evidence="1 2">
    <name type="scientific">Stylosanthes scabra</name>
    <dbReference type="NCBI Taxonomy" id="79078"/>
    <lineage>
        <taxon>Eukaryota</taxon>
        <taxon>Viridiplantae</taxon>
        <taxon>Streptophyta</taxon>
        <taxon>Embryophyta</taxon>
        <taxon>Tracheophyta</taxon>
        <taxon>Spermatophyta</taxon>
        <taxon>Magnoliopsida</taxon>
        <taxon>eudicotyledons</taxon>
        <taxon>Gunneridae</taxon>
        <taxon>Pentapetalae</taxon>
        <taxon>rosids</taxon>
        <taxon>fabids</taxon>
        <taxon>Fabales</taxon>
        <taxon>Fabaceae</taxon>
        <taxon>Papilionoideae</taxon>
        <taxon>50 kb inversion clade</taxon>
        <taxon>dalbergioids sensu lato</taxon>
        <taxon>Dalbergieae</taxon>
        <taxon>Pterocarpus clade</taxon>
        <taxon>Stylosanthes</taxon>
    </lineage>
</organism>